<dbReference type="STRING" id="1330534.L323_20330"/>
<dbReference type="AlphaFoldDB" id="U4QWH6"/>
<name>U4QWH6_9FIRM</name>
<dbReference type="PATRIC" id="fig|1330534.3.peg.4034"/>
<dbReference type="EMBL" id="ATAY01000103">
    <property type="protein sequence ID" value="EPR07488.1"/>
    <property type="molecule type" value="Genomic_DNA"/>
</dbReference>
<sequence>MTNQKMSQNPRFKVKIPFYNKNFIEIIDTKCKYDIDATNDARSFYLKLKSKKEIAN</sequence>
<comment type="caution">
    <text evidence="1">The sequence shown here is derived from an EMBL/GenBank/DDBJ whole genome shotgun (WGS) entry which is preliminary data.</text>
</comment>
<organism evidence="1 2">
    <name type="scientific">Ruminiclostridium papyrosolvens C7</name>
    <dbReference type="NCBI Taxonomy" id="1330534"/>
    <lineage>
        <taxon>Bacteria</taxon>
        <taxon>Bacillati</taxon>
        <taxon>Bacillota</taxon>
        <taxon>Clostridia</taxon>
        <taxon>Eubacteriales</taxon>
        <taxon>Oscillospiraceae</taxon>
        <taxon>Ruminiclostridium</taxon>
    </lineage>
</organism>
<evidence type="ECO:0000313" key="1">
    <source>
        <dbReference type="EMBL" id="EPR07488.1"/>
    </source>
</evidence>
<protein>
    <submittedName>
        <fullName evidence="1">Uncharacterized protein</fullName>
    </submittedName>
</protein>
<proteinExistence type="predicted"/>
<reference evidence="1 2" key="1">
    <citation type="journal article" date="2013" name="Genome Announc.">
        <title>Draft Genome Sequence of the Cellulolytic Bacterium Clostridium papyrosolvens C7 (ATCC 700395).</title>
        <authorList>
            <person name="Zepeda V."/>
            <person name="Dassa B."/>
            <person name="Borovok I."/>
            <person name="Lamed R."/>
            <person name="Bayer E.A."/>
            <person name="Cate J.H."/>
        </authorList>
    </citation>
    <scope>NUCLEOTIDE SEQUENCE [LARGE SCALE GENOMIC DNA]</scope>
    <source>
        <strain evidence="1 2">C7</strain>
    </source>
</reference>
<gene>
    <name evidence="1" type="ORF">L323_20330</name>
</gene>
<dbReference type="Proteomes" id="UP000016860">
    <property type="component" value="Unassembled WGS sequence"/>
</dbReference>
<evidence type="ECO:0000313" key="2">
    <source>
        <dbReference type="Proteomes" id="UP000016860"/>
    </source>
</evidence>
<accession>U4QWH6</accession>